<keyword evidence="2" id="KW-0732">Signal</keyword>
<gene>
    <name evidence="3" type="ORF">CSC65_04020</name>
</gene>
<name>A0ABQ6Z9Q2_9GAMM</name>
<protein>
    <recommendedName>
        <fullName evidence="5">Secreted protein</fullName>
    </recommendedName>
</protein>
<accession>A0ABQ6Z9Q2</accession>
<proteinExistence type="predicted"/>
<dbReference type="RefSeq" id="WP_162408696.1">
    <property type="nucleotide sequence ID" value="NZ_PDWN01000003.1"/>
</dbReference>
<reference evidence="3 4" key="1">
    <citation type="submission" date="2017-10" db="EMBL/GenBank/DDBJ databases">
        <title>Whole genome sequencing of members of genus Pseudoxanthomonas.</title>
        <authorList>
            <person name="Kumar S."/>
            <person name="Bansal K."/>
            <person name="Kaur A."/>
            <person name="Patil P."/>
            <person name="Sharma S."/>
            <person name="Patil P.B."/>
        </authorList>
    </citation>
    <scope>NUCLEOTIDE SEQUENCE [LARGE SCALE GENOMIC DNA]</scope>
    <source>
        <strain evidence="3 4">DSM 17801</strain>
    </source>
</reference>
<sequence>MERTHIRRSLLPLLLAGLFPVAAHAAPPQERSIQEEISAEMAEARKEVRRELATARAELQQGNLEVGRDNLNFGKSGERKRKDDATLPKAEITPLGDFLLDGKAVAVNERQRRELLEYRGQVIDIAMAGIDIGERSAQMALEAVDRGLFSLMLSAMTGSLERNLEKTIKASIEPGVVQICRSLPALLDSQQQLAASLPQFRPYATLQADDVQDCEDEIRREFALN</sequence>
<comment type="caution">
    <text evidence="3">The sequence shown here is derived from an EMBL/GenBank/DDBJ whole genome shotgun (WGS) entry which is preliminary data.</text>
</comment>
<feature type="signal peptide" evidence="2">
    <location>
        <begin position="1"/>
        <end position="25"/>
    </location>
</feature>
<keyword evidence="1" id="KW-0175">Coiled coil</keyword>
<evidence type="ECO:0000313" key="4">
    <source>
        <dbReference type="Proteomes" id="UP000788419"/>
    </source>
</evidence>
<organism evidence="3 4">
    <name type="scientific">Pseudoxanthomonas daejeonensis</name>
    <dbReference type="NCBI Taxonomy" id="266062"/>
    <lineage>
        <taxon>Bacteria</taxon>
        <taxon>Pseudomonadati</taxon>
        <taxon>Pseudomonadota</taxon>
        <taxon>Gammaproteobacteria</taxon>
        <taxon>Lysobacterales</taxon>
        <taxon>Lysobacteraceae</taxon>
        <taxon>Pseudoxanthomonas</taxon>
    </lineage>
</organism>
<dbReference type="Proteomes" id="UP000788419">
    <property type="component" value="Unassembled WGS sequence"/>
</dbReference>
<dbReference type="EMBL" id="PDWN01000003">
    <property type="protein sequence ID" value="KAF1696388.1"/>
    <property type="molecule type" value="Genomic_DNA"/>
</dbReference>
<feature type="coiled-coil region" evidence="1">
    <location>
        <begin position="34"/>
        <end position="65"/>
    </location>
</feature>
<evidence type="ECO:0000313" key="3">
    <source>
        <dbReference type="EMBL" id="KAF1696388.1"/>
    </source>
</evidence>
<evidence type="ECO:0000256" key="1">
    <source>
        <dbReference type="SAM" id="Coils"/>
    </source>
</evidence>
<feature type="chain" id="PRO_5047363683" description="Secreted protein" evidence="2">
    <location>
        <begin position="26"/>
        <end position="225"/>
    </location>
</feature>
<evidence type="ECO:0008006" key="5">
    <source>
        <dbReference type="Google" id="ProtNLM"/>
    </source>
</evidence>
<keyword evidence="4" id="KW-1185">Reference proteome</keyword>
<evidence type="ECO:0000256" key="2">
    <source>
        <dbReference type="SAM" id="SignalP"/>
    </source>
</evidence>